<gene>
    <name evidence="2" type="ORF">AXG93_1865s1370</name>
</gene>
<comment type="caution">
    <text evidence="2">The sequence shown here is derived from an EMBL/GenBank/DDBJ whole genome shotgun (WGS) entry which is preliminary data.</text>
</comment>
<dbReference type="EMBL" id="LVLJ01000872">
    <property type="protein sequence ID" value="OAE32279.1"/>
    <property type="molecule type" value="Genomic_DNA"/>
</dbReference>
<organism evidence="2 3">
    <name type="scientific">Marchantia polymorpha subsp. ruderalis</name>
    <dbReference type="NCBI Taxonomy" id="1480154"/>
    <lineage>
        <taxon>Eukaryota</taxon>
        <taxon>Viridiplantae</taxon>
        <taxon>Streptophyta</taxon>
        <taxon>Embryophyta</taxon>
        <taxon>Marchantiophyta</taxon>
        <taxon>Marchantiopsida</taxon>
        <taxon>Marchantiidae</taxon>
        <taxon>Marchantiales</taxon>
        <taxon>Marchantiaceae</taxon>
        <taxon>Marchantia</taxon>
    </lineage>
</organism>
<accession>A0A176WGS3</accession>
<feature type="coiled-coil region" evidence="1">
    <location>
        <begin position="35"/>
        <end position="119"/>
    </location>
</feature>
<dbReference type="AlphaFoldDB" id="A0A176WGS3"/>
<proteinExistence type="predicted"/>
<keyword evidence="3" id="KW-1185">Reference proteome</keyword>
<sequence length="122" mass="14206">MEWDSATVMAKKRVASLTSSVQPQRRHCRNKQDRLRAKEMECEVLRLNLEKESDRRAALEKRLIVAVGKSDQMHAKELAKVEERRAEDAQIAEDLRRKIAAAKTEEEELRSKIAELTHNREK</sequence>
<reference evidence="2" key="1">
    <citation type="submission" date="2016-03" db="EMBL/GenBank/DDBJ databases">
        <title>Mechanisms controlling the formation of the plant cell surface in tip-growing cells are functionally conserved among land plants.</title>
        <authorList>
            <person name="Honkanen S."/>
            <person name="Jones V.A."/>
            <person name="Morieri G."/>
            <person name="Champion C."/>
            <person name="Hetherington A.J."/>
            <person name="Kelly S."/>
            <person name="Saint-Marcoux D."/>
            <person name="Proust H."/>
            <person name="Prescott H."/>
            <person name="Dolan L."/>
        </authorList>
    </citation>
    <scope>NUCLEOTIDE SEQUENCE [LARGE SCALE GENOMIC DNA]</scope>
    <source>
        <tissue evidence="2">Whole gametophyte</tissue>
    </source>
</reference>
<evidence type="ECO:0000313" key="3">
    <source>
        <dbReference type="Proteomes" id="UP000077202"/>
    </source>
</evidence>
<dbReference type="Proteomes" id="UP000077202">
    <property type="component" value="Unassembled WGS sequence"/>
</dbReference>
<evidence type="ECO:0000313" key="2">
    <source>
        <dbReference type="EMBL" id="OAE32279.1"/>
    </source>
</evidence>
<evidence type="ECO:0000256" key="1">
    <source>
        <dbReference type="SAM" id="Coils"/>
    </source>
</evidence>
<keyword evidence="1" id="KW-0175">Coiled coil</keyword>
<protein>
    <submittedName>
        <fullName evidence="2">Uncharacterized protein</fullName>
    </submittedName>
</protein>
<name>A0A176WGS3_MARPO</name>